<gene>
    <name evidence="1" type="ORF">BN970_05600</name>
</gene>
<evidence type="ECO:0000313" key="1">
    <source>
        <dbReference type="EMBL" id="CQD23132.1"/>
    </source>
</evidence>
<sequence>MSSFHVSDKHLRVLTAVSAPSALAALVYGYRWSTAPPVMTDDRYGRSLIPSGVIALAAAQRAGLRPHNPTNSAGS</sequence>
<proteinExistence type="predicted"/>
<dbReference type="AlphaFoldDB" id="A0A0U1DWV8"/>
<dbReference type="EMBL" id="CTEF01000005">
    <property type="protein sequence ID" value="CQD23132.1"/>
    <property type="molecule type" value="Genomic_DNA"/>
</dbReference>
<accession>A0A0U1DWV8</accession>
<evidence type="ECO:0000313" key="2">
    <source>
        <dbReference type="Proteomes" id="UP000182227"/>
    </source>
</evidence>
<organism evidence="1 2">
    <name type="scientific">Mycolicibacterium conceptionense</name>
    <dbReference type="NCBI Taxonomy" id="451644"/>
    <lineage>
        <taxon>Bacteria</taxon>
        <taxon>Bacillati</taxon>
        <taxon>Actinomycetota</taxon>
        <taxon>Actinomycetes</taxon>
        <taxon>Mycobacteriales</taxon>
        <taxon>Mycobacteriaceae</taxon>
        <taxon>Mycolicibacterium</taxon>
    </lineage>
</organism>
<reference evidence="1 2" key="1">
    <citation type="submission" date="2015-03" db="EMBL/GenBank/DDBJ databases">
        <authorList>
            <person name="Murphy D."/>
        </authorList>
    </citation>
    <scope>NUCLEOTIDE SEQUENCE [LARGE SCALE GENOMIC DNA]</scope>
    <source>
        <strain evidence="1 2">D16</strain>
    </source>
</reference>
<name>A0A0U1DWV8_9MYCO</name>
<dbReference type="Proteomes" id="UP000182227">
    <property type="component" value="Unassembled WGS sequence"/>
</dbReference>
<protein>
    <submittedName>
        <fullName evidence="1">Uncharacterized protein</fullName>
    </submittedName>
</protein>